<dbReference type="EMBL" id="LZSY01000195">
    <property type="protein sequence ID" value="OBB80192.1"/>
    <property type="molecule type" value="Genomic_DNA"/>
</dbReference>
<protein>
    <submittedName>
        <fullName evidence="1">Uncharacterized protein</fullName>
    </submittedName>
</protein>
<accession>A0A1A0VAB7</accession>
<organism evidence="1 2">
    <name type="scientific">Mycolicibacterium peregrinum</name>
    <name type="common">Mycobacterium peregrinum</name>
    <dbReference type="NCBI Taxonomy" id="43304"/>
    <lineage>
        <taxon>Bacteria</taxon>
        <taxon>Bacillati</taxon>
        <taxon>Actinomycetota</taxon>
        <taxon>Actinomycetes</taxon>
        <taxon>Mycobacteriales</taxon>
        <taxon>Mycobacteriaceae</taxon>
        <taxon>Mycolicibacterium</taxon>
    </lineage>
</organism>
<evidence type="ECO:0000313" key="1">
    <source>
        <dbReference type="EMBL" id="OBB80192.1"/>
    </source>
</evidence>
<proteinExistence type="predicted"/>
<name>A0A1A0VAB7_MYCPR</name>
<comment type="caution">
    <text evidence="1">The sequence shown here is derived from an EMBL/GenBank/DDBJ whole genome shotgun (WGS) entry which is preliminary data.</text>
</comment>
<dbReference type="AlphaFoldDB" id="A0A1A0VAB7"/>
<reference evidence="2" key="1">
    <citation type="submission" date="2016-06" db="EMBL/GenBank/DDBJ databases">
        <authorList>
            <person name="Sutton G."/>
            <person name="Brinkac L."/>
            <person name="Sanka R."/>
            <person name="Adams M."/>
            <person name="Lau E."/>
            <person name="Mehaffy C."/>
            <person name="Tameris M."/>
            <person name="Hatherill M."/>
            <person name="Hanekom W."/>
            <person name="Mahomed H."/>
            <person name="Mcshane H."/>
        </authorList>
    </citation>
    <scope>NUCLEOTIDE SEQUENCE [LARGE SCALE GENOMIC DNA]</scope>
    <source>
        <strain evidence="2">852002-10433_SCH5171157</strain>
    </source>
</reference>
<dbReference type="Proteomes" id="UP000094008">
    <property type="component" value="Unassembled WGS sequence"/>
</dbReference>
<dbReference type="OrthoDB" id="3504325at2"/>
<sequence>MGVGIVIDQYMRPSWKRTGYLYFPYATERNGAWWVLRLNMGFPEHDAYTLFVDGRAAVDLTGSAGTDIPLLASVHALGRAALPTLDPDTARVVVGAVAQFVEYGSESDDPCPFCSTGRDGLTYQN</sequence>
<gene>
    <name evidence="1" type="ORF">A5779_11735</name>
</gene>
<evidence type="ECO:0000313" key="2">
    <source>
        <dbReference type="Proteomes" id="UP000094008"/>
    </source>
</evidence>